<feature type="compositionally biased region" description="Pro residues" evidence="1">
    <location>
        <begin position="22"/>
        <end position="34"/>
    </location>
</feature>
<dbReference type="EMBL" id="QRGA01000006">
    <property type="protein sequence ID" value="RDU98703.1"/>
    <property type="molecule type" value="Genomic_DNA"/>
</dbReference>
<name>A0A3D8JZW2_9BURK</name>
<gene>
    <name evidence="2" type="ORF">DWV00_10540</name>
</gene>
<feature type="compositionally biased region" description="Polar residues" evidence="1">
    <location>
        <begin position="73"/>
        <end position="83"/>
    </location>
</feature>
<reference evidence="2 3" key="1">
    <citation type="submission" date="2018-08" db="EMBL/GenBank/DDBJ databases">
        <title>Paraburkholderia sp. DHOM06 isolated from forest soil.</title>
        <authorList>
            <person name="Gao Z.-H."/>
            <person name="Qiu L.-H."/>
        </authorList>
    </citation>
    <scope>NUCLEOTIDE SEQUENCE [LARGE SCALE GENOMIC DNA]</scope>
    <source>
        <strain evidence="2 3">DHOM06</strain>
    </source>
</reference>
<keyword evidence="3" id="KW-1185">Reference proteome</keyword>
<feature type="region of interest" description="Disordered" evidence="1">
    <location>
        <begin position="73"/>
        <end position="120"/>
    </location>
</feature>
<evidence type="ECO:0000256" key="1">
    <source>
        <dbReference type="SAM" id="MobiDB-lite"/>
    </source>
</evidence>
<feature type="region of interest" description="Disordered" evidence="1">
    <location>
        <begin position="1"/>
        <end position="40"/>
    </location>
</feature>
<evidence type="ECO:0000313" key="3">
    <source>
        <dbReference type="Proteomes" id="UP000256838"/>
    </source>
</evidence>
<protein>
    <submittedName>
        <fullName evidence="2">Uncharacterized protein</fullName>
    </submittedName>
</protein>
<dbReference type="Proteomes" id="UP000256838">
    <property type="component" value="Unassembled WGS sequence"/>
</dbReference>
<evidence type="ECO:0000313" key="2">
    <source>
        <dbReference type="EMBL" id="RDU98703.1"/>
    </source>
</evidence>
<comment type="caution">
    <text evidence="2">The sequence shown here is derived from an EMBL/GenBank/DDBJ whole genome shotgun (WGS) entry which is preliminary data.</text>
</comment>
<accession>A0A3D8JZW2</accession>
<sequence>MADPLGAGRMLPSSLQSFADRPVPPDPNTGPNPWPASGVTAGNANLVWTASGDGQIATATVKNSQDQIVGQVAVDSSNNTVSVTKYDPSTGKPDVDPSSGKPLSSTFHYDSDGSLVNDGNLASEDLSQVPLDGDNQRNQLVTLQAQSGDMAAISVDIAPDLRNPASHSLAAVIVAPTRDSAGDAEGQLLYMKQGSVQDDGSAGPKQVSAWYEGRDNETLAPIDQTYTTPPLAVPPAQLHEQGWFHQLLGSL</sequence>
<organism evidence="2 3">
    <name type="scientific">Trinickia dinghuensis</name>
    <dbReference type="NCBI Taxonomy" id="2291023"/>
    <lineage>
        <taxon>Bacteria</taxon>
        <taxon>Pseudomonadati</taxon>
        <taxon>Pseudomonadota</taxon>
        <taxon>Betaproteobacteria</taxon>
        <taxon>Burkholderiales</taxon>
        <taxon>Burkholderiaceae</taxon>
        <taxon>Trinickia</taxon>
    </lineage>
</organism>
<proteinExistence type="predicted"/>
<dbReference type="AlphaFoldDB" id="A0A3D8JZW2"/>